<feature type="region of interest" description="Disordered" evidence="4">
    <location>
        <begin position="1"/>
        <end position="40"/>
    </location>
</feature>
<dbReference type="OrthoDB" id="4772757at2759"/>
<dbReference type="Proteomes" id="UP000091956">
    <property type="component" value="Unassembled WGS sequence"/>
</dbReference>
<keyword evidence="5" id="KW-0472">Membrane</keyword>
<dbReference type="InterPro" id="IPR002110">
    <property type="entry name" value="Ankyrin_rpt"/>
</dbReference>
<keyword evidence="2 3" id="KW-0040">ANK repeat</keyword>
<keyword evidence="1" id="KW-0677">Repeat</keyword>
<reference evidence="6 7" key="1">
    <citation type="submission" date="2016-03" db="EMBL/GenBank/DDBJ databases">
        <title>Comparative genomics of Pseudogymnoascus destructans, the fungus causing white-nose syndrome of bats.</title>
        <authorList>
            <person name="Palmer J.M."/>
            <person name="Drees K.P."/>
            <person name="Foster J.T."/>
            <person name="Lindner D.L."/>
        </authorList>
    </citation>
    <scope>NUCLEOTIDE SEQUENCE [LARGE SCALE GENOMIC DNA]</scope>
    <source>
        <strain evidence="6 7">UAMH 10579</strain>
    </source>
</reference>
<protein>
    <submittedName>
        <fullName evidence="6">Uncharacterized protein</fullName>
    </submittedName>
</protein>
<evidence type="ECO:0000256" key="1">
    <source>
        <dbReference type="ARBA" id="ARBA00022737"/>
    </source>
</evidence>
<dbReference type="RefSeq" id="XP_018125904.1">
    <property type="nucleotide sequence ID" value="XM_018279464.2"/>
</dbReference>
<reference evidence="7" key="2">
    <citation type="journal article" date="2018" name="Nat. Commun.">
        <title>Extreme sensitivity to ultraviolet light in the fungal pathogen causing white-nose syndrome of bats.</title>
        <authorList>
            <person name="Palmer J.M."/>
            <person name="Drees K.P."/>
            <person name="Foster J.T."/>
            <person name="Lindner D.L."/>
        </authorList>
    </citation>
    <scope>NUCLEOTIDE SEQUENCE [LARGE SCALE GENOMIC DNA]</scope>
    <source>
        <strain evidence="7">UAMH 10579</strain>
    </source>
</reference>
<feature type="transmembrane region" description="Helical" evidence="5">
    <location>
        <begin position="384"/>
        <end position="407"/>
    </location>
</feature>
<sequence>MSSDTNHGVVEESQEPSPPEYEPGTEPTPPEYDPGTEPLPGYFREISGLESIILARRNSTAPLSRDDITWDLETWRQYIQIYPPSTKPWDERDAKENAFVASSLFMGINLGKGDVIAFLIENGIVTPNTKLAEETPLLRAVAKTNVRIVKQLLDLGAEKDALGSVSTYYDSFQGTVHVFRTPLQHAASLGHLVLVKLLMETYHCDDSIVAPDGQTALRLAAENRHHEVVDYLPTRRSGGFRRWKHAHRKSLRRATKAVVRILDFLKFFCWSVPKFILWDIPKNTIVKPIMKGCAWCWKNRKDFGPWCKHQLLNLPGRVARFGKRVGKSLAKIPGDCWDFGTKTLPRWIKKFSIWLWKLVSERLPRAFGILARWISSIITSSAKAVWNVILKIVSLLSTVVEAVISFLRRVTLTDVWNGFVEVLKAIFMTFPKIILSWIKTGGKTSYKVLKALFGTAGKILWYFVFALGWVIIFIPRQLWKIIKSFGESFMKGSHELRVWLNPKVR</sequence>
<evidence type="ECO:0000256" key="3">
    <source>
        <dbReference type="PROSITE-ProRule" id="PRU00023"/>
    </source>
</evidence>
<evidence type="ECO:0000256" key="5">
    <source>
        <dbReference type="SAM" id="Phobius"/>
    </source>
</evidence>
<dbReference type="PANTHER" id="PTHR24188">
    <property type="entry name" value="ANKYRIN REPEAT PROTEIN"/>
    <property type="match status" value="1"/>
</dbReference>
<feature type="transmembrane region" description="Helical" evidence="5">
    <location>
        <begin position="419"/>
        <end position="439"/>
    </location>
</feature>
<dbReference type="Gene3D" id="1.25.40.20">
    <property type="entry name" value="Ankyrin repeat-containing domain"/>
    <property type="match status" value="1"/>
</dbReference>
<accession>A0A1B8G8N7</accession>
<dbReference type="STRING" id="342668.A0A1B8G8N7"/>
<evidence type="ECO:0000256" key="2">
    <source>
        <dbReference type="ARBA" id="ARBA00023043"/>
    </source>
</evidence>
<dbReference type="PANTHER" id="PTHR24188:SF29">
    <property type="entry name" value="GH09064P"/>
    <property type="match status" value="1"/>
</dbReference>
<keyword evidence="7" id="KW-1185">Reference proteome</keyword>
<feature type="repeat" description="ANK" evidence="3">
    <location>
        <begin position="132"/>
        <end position="164"/>
    </location>
</feature>
<name>A0A1B8G8N7_9PEZI</name>
<evidence type="ECO:0000256" key="4">
    <source>
        <dbReference type="SAM" id="MobiDB-lite"/>
    </source>
</evidence>
<dbReference type="AlphaFoldDB" id="A0A1B8G8N7"/>
<dbReference type="GeneID" id="28843443"/>
<dbReference type="InterPro" id="IPR036770">
    <property type="entry name" value="Ankyrin_rpt-contain_sf"/>
</dbReference>
<dbReference type="Pfam" id="PF12796">
    <property type="entry name" value="Ank_2"/>
    <property type="match status" value="1"/>
</dbReference>
<feature type="compositionally biased region" description="Pro residues" evidence="4">
    <location>
        <begin position="16"/>
        <end position="32"/>
    </location>
</feature>
<dbReference type="EMBL" id="KV460272">
    <property type="protein sequence ID" value="OBT92171.1"/>
    <property type="molecule type" value="Genomic_DNA"/>
</dbReference>
<evidence type="ECO:0000313" key="6">
    <source>
        <dbReference type="EMBL" id="OBT92171.1"/>
    </source>
</evidence>
<gene>
    <name evidence="6" type="ORF">VE01_10057</name>
</gene>
<evidence type="ECO:0000313" key="7">
    <source>
        <dbReference type="Proteomes" id="UP000091956"/>
    </source>
</evidence>
<feature type="transmembrane region" description="Helical" evidence="5">
    <location>
        <begin position="459"/>
        <end position="479"/>
    </location>
</feature>
<dbReference type="SUPFAM" id="SSF48403">
    <property type="entry name" value="Ankyrin repeat"/>
    <property type="match status" value="1"/>
</dbReference>
<dbReference type="PROSITE" id="PS50088">
    <property type="entry name" value="ANK_REPEAT"/>
    <property type="match status" value="1"/>
</dbReference>
<proteinExistence type="predicted"/>
<keyword evidence="5" id="KW-0812">Transmembrane</keyword>
<dbReference type="SMART" id="SM00248">
    <property type="entry name" value="ANK"/>
    <property type="match status" value="3"/>
</dbReference>
<organism evidence="6 7">
    <name type="scientific">Pseudogymnoascus verrucosus</name>
    <dbReference type="NCBI Taxonomy" id="342668"/>
    <lineage>
        <taxon>Eukaryota</taxon>
        <taxon>Fungi</taxon>
        <taxon>Dikarya</taxon>
        <taxon>Ascomycota</taxon>
        <taxon>Pezizomycotina</taxon>
        <taxon>Leotiomycetes</taxon>
        <taxon>Thelebolales</taxon>
        <taxon>Thelebolaceae</taxon>
        <taxon>Pseudogymnoascus</taxon>
    </lineage>
</organism>
<keyword evidence="5" id="KW-1133">Transmembrane helix</keyword>